<dbReference type="RefSeq" id="WP_269413884.1">
    <property type="nucleotide sequence ID" value="NZ_JAPWGL010000001.1"/>
</dbReference>
<feature type="domain" description="SH3b" evidence="4">
    <location>
        <begin position="110"/>
        <end position="173"/>
    </location>
</feature>
<feature type="transmembrane region" description="Helical" evidence="2">
    <location>
        <begin position="199"/>
        <end position="218"/>
    </location>
</feature>
<dbReference type="PANTHER" id="PTHR34408:SF1">
    <property type="entry name" value="GLYCOSYL HYDROLASE FAMILY 19 DOMAIN-CONTAINING PROTEIN HI_1415"/>
    <property type="match status" value="1"/>
</dbReference>
<dbReference type="Pfam" id="PF08239">
    <property type="entry name" value="SH3_3"/>
    <property type="match status" value="2"/>
</dbReference>
<dbReference type="SMART" id="SM00287">
    <property type="entry name" value="SH3b"/>
    <property type="match status" value="2"/>
</dbReference>
<dbReference type="InterPro" id="IPR003646">
    <property type="entry name" value="SH3-like_bac-type"/>
</dbReference>
<dbReference type="Gene3D" id="2.30.30.40">
    <property type="entry name" value="SH3 Domains"/>
    <property type="match status" value="2"/>
</dbReference>
<accession>A0ABT4KTG9</accession>
<feature type="signal peptide" evidence="3">
    <location>
        <begin position="1"/>
        <end position="20"/>
    </location>
</feature>
<keyword evidence="6" id="KW-1185">Reference proteome</keyword>
<dbReference type="InterPro" id="IPR052354">
    <property type="entry name" value="Cell_Wall_Dynamics_Protein"/>
</dbReference>
<dbReference type="EMBL" id="JAPWGL010000001">
    <property type="protein sequence ID" value="MCZ4222070.1"/>
    <property type="molecule type" value="Genomic_DNA"/>
</dbReference>
<dbReference type="PROSITE" id="PS51781">
    <property type="entry name" value="SH3B"/>
    <property type="match status" value="2"/>
</dbReference>
<organism evidence="5 6">
    <name type="scientific">Pedobacter rhodius</name>
    <dbReference type="NCBI Taxonomy" id="3004098"/>
    <lineage>
        <taxon>Bacteria</taxon>
        <taxon>Pseudomonadati</taxon>
        <taxon>Bacteroidota</taxon>
        <taxon>Sphingobacteriia</taxon>
        <taxon>Sphingobacteriales</taxon>
        <taxon>Sphingobacteriaceae</taxon>
        <taxon>Pedobacter</taxon>
    </lineage>
</organism>
<reference evidence="5" key="1">
    <citation type="submission" date="2022-12" db="EMBL/GenBank/DDBJ databases">
        <title>Genome sequence of SJ11.</title>
        <authorList>
            <person name="Woo H."/>
        </authorList>
    </citation>
    <scope>NUCLEOTIDE SEQUENCE</scope>
    <source>
        <strain evidence="5">SJ11</strain>
    </source>
</reference>
<dbReference type="Proteomes" id="UP001144341">
    <property type="component" value="Unassembled WGS sequence"/>
</dbReference>
<evidence type="ECO:0000256" key="3">
    <source>
        <dbReference type="SAM" id="SignalP"/>
    </source>
</evidence>
<keyword evidence="2" id="KW-0812">Transmembrane</keyword>
<feature type="domain" description="SH3b" evidence="4">
    <location>
        <begin position="21"/>
        <end position="84"/>
    </location>
</feature>
<evidence type="ECO:0000259" key="4">
    <source>
        <dbReference type="PROSITE" id="PS51781"/>
    </source>
</evidence>
<comment type="caution">
    <text evidence="5">The sequence shown here is derived from an EMBL/GenBank/DDBJ whole genome shotgun (WGS) entry which is preliminary data.</text>
</comment>
<gene>
    <name evidence="5" type="ORF">O0931_02050</name>
</gene>
<keyword evidence="3" id="KW-0732">Signal</keyword>
<name>A0ABT4KTG9_9SPHI</name>
<evidence type="ECO:0000313" key="5">
    <source>
        <dbReference type="EMBL" id="MCZ4222070.1"/>
    </source>
</evidence>
<proteinExistence type="predicted"/>
<feature type="compositionally biased region" description="Low complexity" evidence="1">
    <location>
        <begin position="96"/>
        <end position="108"/>
    </location>
</feature>
<feature type="region of interest" description="Disordered" evidence="1">
    <location>
        <begin position="87"/>
        <end position="108"/>
    </location>
</feature>
<sequence>MTRIFFLLIALCIFSNRVIAQDTYRVTADKVNVRASNNPKSKVVATVNQNENVVILDAADAKFYKVKLKNGEGWISKNFLEKTVTTAKPSTAPVNTTPATDTPQPAATSGDIYRVTADDLRVRSQADPNSKIVGYLPKNENVAVLDSSNTSFFKIKVTNGEGWVSKEFLVRISPVNKPVQSTSAVAVEVPKIDKDYSNIIFFAIVALIMGTILFFIFKYSGQNKFLIGFSTIIVLIVGYFCFVTFIKEKTVKGIFTSNADTQYQSFNFNTKDSVAVKDIYTDTTFTAKYVIEGDMIKLYDQQNMILLLIRDENTLIGEGFTRGTFTKR</sequence>
<dbReference type="PANTHER" id="PTHR34408">
    <property type="entry name" value="FAMILY PROTEIN, PUTATIVE-RELATED"/>
    <property type="match status" value="1"/>
</dbReference>
<evidence type="ECO:0000313" key="6">
    <source>
        <dbReference type="Proteomes" id="UP001144341"/>
    </source>
</evidence>
<keyword evidence="2" id="KW-0472">Membrane</keyword>
<keyword evidence="2" id="KW-1133">Transmembrane helix</keyword>
<evidence type="ECO:0000256" key="2">
    <source>
        <dbReference type="SAM" id="Phobius"/>
    </source>
</evidence>
<feature type="transmembrane region" description="Helical" evidence="2">
    <location>
        <begin position="225"/>
        <end position="246"/>
    </location>
</feature>
<feature type="chain" id="PRO_5046704104" evidence="3">
    <location>
        <begin position="21"/>
        <end position="328"/>
    </location>
</feature>
<evidence type="ECO:0000256" key="1">
    <source>
        <dbReference type="SAM" id="MobiDB-lite"/>
    </source>
</evidence>
<protein>
    <submittedName>
        <fullName evidence="5">SH3 domain-containing protein</fullName>
    </submittedName>
</protein>